<gene>
    <name evidence="4" type="ORF">MONBRDRAFT_10719</name>
</gene>
<dbReference type="InterPro" id="IPR001611">
    <property type="entry name" value="Leu-rich_rpt"/>
</dbReference>
<keyword evidence="2" id="KW-0677">Repeat</keyword>
<evidence type="ECO:0000256" key="2">
    <source>
        <dbReference type="ARBA" id="ARBA00022737"/>
    </source>
</evidence>
<feature type="compositionally biased region" description="Basic and acidic residues" evidence="3">
    <location>
        <begin position="665"/>
        <end position="680"/>
    </location>
</feature>
<proteinExistence type="predicted"/>
<dbReference type="KEGG" id="mbr:MONBRDRAFT_10719"/>
<feature type="compositionally biased region" description="Acidic residues" evidence="3">
    <location>
        <begin position="371"/>
        <end position="388"/>
    </location>
</feature>
<keyword evidence="5" id="KW-1185">Reference proteome</keyword>
<accession>A9V713</accession>
<evidence type="ECO:0008006" key="6">
    <source>
        <dbReference type="Google" id="ProtNLM"/>
    </source>
</evidence>
<feature type="compositionally biased region" description="Polar residues" evidence="3">
    <location>
        <begin position="686"/>
        <end position="706"/>
    </location>
</feature>
<dbReference type="PANTHER" id="PTHR15454:SF56">
    <property type="entry name" value="PROTEIN PHOSPHATASE 1 REGULATORY SUBUNIT 7-RELATED"/>
    <property type="match status" value="1"/>
</dbReference>
<organism evidence="4 5">
    <name type="scientific">Monosiga brevicollis</name>
    <name type="common">Choanoflagellate</name>
    <dbReference type="NCBI Taxonomy" id="81824"/>
    <lineage>
        <taxon>Eukaryota</taxon>
        <taxon>Choanoflagellata</taxon>
        <taxon>Craspedida</taxon>
        <taxon>Salpingoecidae</taxon>
        <taxon>Monosiga</taxon>
    </lineage>
</organism>
<dbReference type="Proteomes" id="UP000001357">
    <property type="component" value="Unassembled WGS sequence"/>
</dbReference>
<evidence type="ECO:0000313" key="4">
    <source>
        <dbReference type="EMBL" id="EDQ86640.1"/>
    </source>
</evidence>
<evidence type="ECO:0000313" key="5">
    <source>
        <dbReference type="Proteomes" id="UP000001357"/>
    </source>
</evidence>
<dbReference type="RefSeq" id="XP_001748476.1">
    <property type="nucleotide sequence ID" value="XM_001748424.1"/>
</dbReference>
<dbReference type="GeneID" id="5893716"/>
<name>A9V713_MONBE</name>
<protein>
    <recommendedName>
        <fullName evidence="6">Serine/threonine-protein kinase 11-interacting protein</fullName>
    </recommendedName>
</protein>
<dbReference type="InterPro" id="IPR032675">
    <property type="entry name" value="LRR_dom_sf"/>
</dbReference>
<dbReference type="PROSITE" id="PS51450">
    <property type="entry name" value="LRR"/>
    <property type="match status" value="2"/>
</dbReference>
<dbReference type="Gene3D" id="3.80.10.10">
    <property type="entry name" value="Ribonuclease Inhibitor"/>
    <property type="match status" value="2"/>
</dbReference>
<feature type="compositionally biased region" description="Low complexity" evidence="3">
    <location>
        <begin position="349"/>
        <end position="368"/>
    </location>
</feature>
<dbReference type="PANTHER" id="PTHR15454">
    <property type="entry name" value="NISCHARIN RELATED"/>
    <property type="match status" value="1"/>
</dbReference>
<feature type="region of interest" description="Disordered" evidence="3">
    <location>
        <begin position="898"/>
        <end position="949"/>
    </location>
</feature>
<feature type="compositionally biased region" description="Acidic residues" evidence="3">
    <location>
        <begin position="898"/>
        <end position="912"/>
    </location>
</feature>
<dbReference type="EMBL" id="CH991564">
    <property type="protein sequence ID" value="EDQ86640.1"/>
    <property type="molecule type" value="Genomic_DNA"/>
</dbReference>
<evidence type="ECO:0000256" key="1">
    <source>
        <dbReference type="ARBA" id="ARBA00022614"/>
    </source>
</evidence>
<dbReference type="eggNOG" id="KOG1259">
    <property type="taxonomic scope" value="Eukaryota"/>
</dbReference>
<feature type="compositionally biased region" description="Basic residues" evidence="3">
    <location>
        <begin position="608"/>
        <end position="630"/>
    </location>
</feature>
<feature type="compositionally biased region" description="Polar residues" evidence="3">
    <location>
        <begin position="413"/>
        <end position="430"/>
    </location>
</feature>
<dbReference type="InParanoid" id="A9V713"/>
<feature type="region of interest" description="Disordered" evidence="3">
    <location>
        <begin position="306"/>
        <end position="710"/>
    </location>
</feature>
<keyword evidence="1" id="KW-0433">Leucine-rich repeat</keyword>
<feature type="compositionally biased region" description="Polar residues" evidence="3">
    <location>
        <begin position="558"/>
        <end position="574"/>
    </location>
</feature>
<evidence type="ECO:0000256" key="3">
    <source>
        <dbReference type="SAM" id="MobiDB-lite"/>
    </source>
</evidence>
<dbReference type="GO" id="GO:0005737">
    <property type="term" value="C:cytoplasm"/>
    <property type="evidence" value="ECO:0000318"/>
    <property type="project" value="GO_Central"/>
</dbReference>
<feature type="compositionally biased region" description="Low complexity" evidence="3">
    <location>
        <begin position="441"/>
        <end position="457"/>
    </location>
</feature>
<sequence length="1293" mass="141187">MPLQVRPTLALAGDPSPDAIYAVTLQDGTQVAQQVAPIVQRILAGSEAVRTHIRQLWTHLSAVTSLKFIGSYLERLPPSATFDLSVFADLRSLHSDARHDVVTWDELRELDVYANGIDSLDGRLALCPKLMMLNLGANDLEELTPHLKYLGNLHTLGLAFNRISSLRILERVEISEALQRLTSLSVAGNRLTSLNGIEHLMFLTLLDASSNPLNSIASVRVLRQLAPALRDVNLENCPVMQTTDARERILALFGSNWSRVMLNGRPAGEDREVAQKIAYYDQQHESMMQEEARITAQGPEIVTVKLKTKKKKGSKTGSPRSTRKAVLRSNPLAETGASLSSVEREDVFQSSRDLQADSASARSASAFSGNSDEESEGSDSQDSDDEAEKGEATAPRDQDHSNRSIKEGVKSPPSRTSPRQMPTVQPSWTDEISFAEQDVLADAGTSDTASLASSTLDPAATMTNMAEGLSSTPRRVGPRVRRTSNDPHPSYDQVDDPDVEHTLLVGNSAEKADRRASQISEQGYNPHDLDATAIPRPNNEQPWPHADHSQEPLEANMTHVQPANAESTPQTAFAPNTLHHQDSHDSAGSRGADIEGVVNAPMEAPRVLKVKKSRDANRRRKKGNRSRRPSSKVSISADVVSDDETNSASRDSLLAGTHVEDEDEPRTPRAEENTPVRPVDDLIQNYLKSESSAPTDPATTPVQASPASMYPDHSADEAAVLPAVATDTQVPPPRAVVRDYAASYDFEVVQVTKLADYLPRMVEVLGQEVMVTWDDSGTELERFDLTLLASCECDQRQILTLQFVDPIGKQTFIKFCANQAEDDGVAQFERFQTVLQRVIAANEVNGFHSGAIVRIKCMACGHVLEAAEVQTMSSDTRFCPSCRSTDLYDLNVSVAADDTDGHEESLRDEEDVGPSSGATTDDERNRRVDSSVSAKSGASLASAAEPGSAVPALLSSRASPNVERKQHLDTSGGQLDASIMSGSISIASAALSLETGLQRIREHGTFEAEHTPTKLDQGLEVMLPLEHFTTTEETTMAWLYGRLAVGHGQPLLERAILVASNLHLYVFAQATDDAPVRDLIDVVAATHDRALSSNSSHCVCIVRWQLRDVAGVSNKRLLPHDEDEWSAYATVVGSDDEEQSTFRPRRIGELAVEDIPQLVAEVQASQVFVTSRLDAAPVGAFRGGAVDAAQRAAFGLVLFEGQPRVQELWTMPVECLAGLLWSPASPRFFGLEWDPDELEELDQQPELPSKDEDGLMATWCSFVSMHAATEMMLAINRAYMDEFDIELTWKIVN</sequence>
<dbReference type="SUPFAM" id="SSF52075">
    <property type="entry name" value="Outer arm dynein light chain 1"/>
    <property type="match status" value="1"/>
</dbReference>
<reference evidence="4 5" key="1">
    <citation type="journal article" date="2008" name="Nature">
        <title>The genome of the choanoflagellate Monosiga brevicollis and the origin of metazoans.</title>
        <authorList>
            <consortium name="JGI Sequencing"/>
            <person name="King N."/>
            <person name="Westbrook M.J."/>
            <person name="Young S.L."/>
            <person name="Kuo A."/>
            <person name="Abedin M."/>
            <person name="Chapman J."/>
            <person name="Fairclough S."/>
            <person name="Hellsten U."/>
            <person name="Isogai Y."/>
            <person name="Letunic I."/>
            <person name="Marr M."/>
            <person name="Pincus D."/>
            <person name="Putnam N."/>
            <person name="Rokas A."/>
            <person name="Wright K.J."/>
            <person name="Zuzow R."/>
            <person name="Dirks W."/>
            <person name="Good M."/>
            <person name="Goodstein D."/>
            <person name="Lemons D."/>
            <person name="Li W."/>
            <person name="Lyons J.B."/>
            <person name="Morris A."/>
            <person name="Nichols S."/>
            <person name="Richter D.J."/>
            <person name="Salamov A."/>
            <person name="Bork P."/>
            <person name="Lim W.A."/>
            <person name="Manning G."/>
            <person name="Miller W.T."/>
            <person name="McGinnis W."/>
            <person name="Shapiro H."/>
            <person name="Tjian R."/>
            <person name="Grigoriev I.V."/>
            <person name="Rokhsar D."/>
        </authorList>
    </citation>
    <scope>NUCLEOTIDE SEQUENCE [LARGE SCALE GENOMIC DNA]</scope>
    <source>
        <strain evidence="5">MX1 / ATCC 50154</strain>
    </source>
</reference>
<feature type="compositionally biased region" description="Basic and acidic residues" evidence="3">
    <location>
        <begin position="389"/>
        <end position="409"/>
    </location>
</feature>
<feature type="compositionally biased region" description="Low complexity" evidence="3">
    <location>
        <begin position="930"/>
        <end position="944"/>
    </location>
</feature>